<dbReference type="InterPro" id="IPR011417">
    <property type="entry name" value="ANTH_dom"/>
</dbReference>
<evidence type="ECO:0000259" key="1">
    <source>
        <dbReference type="Pfam" id="PF07651"/>
    </source>
</evidence>
<dbReference type="Pfam" id="PF07651">
    <property type="entry name" value="ANTH"/>
    <property type="match status" value="1"/>
</dbReference>
<dbReference type="GO" id="GO:0005543">
    <property type="term" value="F:phospholipid binding"/>
    <property type="evidence" value="ECO:0007669"/>
    <property type="project" value="InterPro"/>
</dbReference>
<feature type="domain" description="AP180 N-terminal homology (ANTH)" evidence="1">
    <location>
        <begin position="2"/>
        <end position="78"/>
    </location>
</feature>
<evidence type="ECO:0000313" key="2">
    <source>
        <dbReference type="EMBL" id="VFU41728.1"/>
    </source>
</evidence>
<dbReference type="EMBL" id="CAADRP010001566">
    <property type="protein sequence ID" value="VFU41728.1"/>
    <property type="molecule type" value="Genomic_DNA"/>
</dbReference>
<name>A0A6N2LLA2_SALVM</name>
<proteinExistence type="predicted"/>
<protein>
    <recommendedName>
        <fullName evidence="1">AP180 N-terminal homology (ANTH) domain-containing protein</fullName>
    </recommendedName>
</protein>
<sequence>MSNTLKESFQVYKTYRESVAALGSQRPGLSNTEEGFSAKPDLQNFFENCKRIIENKNLDYPVVQIITTDHIMALEQFSTYFGSSTALQHLPFWIG</sequence>
<dbReference type="SUPFAM" id="SSF89009">
    <property type="entry name" value="GAT-like domain"/>
    <property type="match status" value="1"/>
</dbReference>
<accession>A0A6N2LLA2</accession>
<dbReference type="AlphaFoldDB" id="A0A6N2LLA2"/>
<organism evidence="2">
    <name type="scientific">Salix viminalis</name>
    <name type="common">Common osier</name>
    <name type="synonym">Basket willow</name>
    <dbReference type="NCBI Taxonomy" id="40686"/>
    <lineage>
        <taxon>Eukaryota</taxon>
        <taxon>Viridiplantae</taxon>
        <taxon>Streptophyta</taxon>
        <taxon>Embryophyta</taxon>
        <taxon>Tracheophyta</taxon>
        <taxon>Spermatophyta</taxon>
        <taxon>Magnoliopsida</taxon>
        <taxon>eudicotyledons</taxon>
        <taxon>Gunneridae</taxon>
        <taxon>Pentapetalae</taxon>
        <taxon>rosids</taxon>
        <taxon>fabids</taxon>
        <taxon>Malpighiales</taxon>
        <taxon>Salicaceae</taxon>
        <taxon>Saliceae</taxon>
        <taxon>Salix</taxon>
    </lineage>
</organism>
<reference evidence="2" key="1">
    <citation type="submission" date="2019-03" db="EMBL/GenBank/DDBJ databases">
        <authorList>
            <person name="Mank J."/>
            <person name="Almeida P."/>
        </authorList>
    </citation>
    <scope>NUCLEOTIDE SEQUENCE</scope>
    <source>
        <strain evidence="2">78183</strain>
    </source>
</reference>
<gene>
    <name evidence="2" type="ORF">SVIM_LOCUS246374</name>
</gene>